<feature type="chain" id="PRO_5032887441" description="HNH nuclease domain-containing protein" evidence="1">
    <location>
        <begin position="18"/>
        <end position="487"/>
    </location>
</feature>
<comment type="caution">
    <text evidence="3">The sequence shown here is derived from an EMBL/GenBank/DDBJ whole genome shotgun (WGS) entry which is preliminary data.</text>
</comment>
<evidence type="ECO:0000313" key="3">
    <source>
        <dbReference type="EMBL" id="MBB5842874.1"/>
    </source>
</evidence>
<gene>
    <name evidence="3" type="ORF">HD599_001197</name>
</gene>
<sequence>MSSTLAAQFATAVAAVAAVPTSVSVFSALDDAALVSLGRMAAQEKQLADAHLALIAGEIAARSTRSHGHDGLAQREGYRSPEEFVKATTGATGREAVTAVRVGRMVREAALSGTPDPATGSLCTSSEPWLAPVATAVAAGTLSVAGADAIRAGLGVPTENVPSAALSEAASALVAEAATLDPDRLQRRARELRDDLDEAGIADRERERFEKRSLKHYRLSNGMGRLVWDLDPESYAVVTELYDRATSPKRGVRFVSGPHQETADRILNDPRSIEQLASDTMLGLLQAGATADPTELLGDGGAAIRVLVTAPTLDSRTGHGRIEGSPDPVSIETVERLVCTGTTTEVVFDDTGQALDVGREQRFFTRKQRIALTVRDGGCRFGACDRPPSMAEAHHIHHWARDGGRTDIKDGILLCKFHHLLMHNNGWEIEREGSDYYLIPPTDVDPQQRRVLMPSKSAAMRDLQRELAAPAAQLELAAPVLAVPTGT</sequence>
<evidence type="ECO:0000259" key="2">
    <source>
        <dbReference type="SMART" id="SM00507"/>
    </source>
</evidence>
<keyword evidence="4" id="KW-1185">Reference proteome</keyword>
<reference evidence="3 4" key="1">
    <citation type="submission" date="2020-08" db="EMBL/GenBank/DDBJ databases">
        <title>Sequencing the genomes of 1000 actinobacteria strains.</title>
        <authorList>
            <person name="Klenk H.-P."/>
        </authorList>
    </citation>
    <scope>NUCLEOTIDE SEQUENCE [LARGE SCALE GENOMIC DNA]</scope>
    <source>
        <strain evidence="3 4">DSM 105784</strain>
    </source>
</reference>
<evidence type="ECO:0000256" key="1">
    <source>
        <dbReference type="SAM" id="SignalP"/>
    </source>
</evidence>
<dbReference type="RefSeq" id="WP_184234675.1">
    <property type="nucleotide sequence ID" value="NZ_JACHMJ010000001.1"/>
</dbReference>
<dbReference type="CDD" id="cd00085">
    <property type="entry name" value="HNHc"/>
    <property type="match status" value="1"/>
</dbReference>
<dbReference type="Proteomes" id="UP000536685">
    <property type="component" value="Unassembled WGS sequence"/>
</dbReference>
<evidence type="ECO:0000313" key="4">
    <source>
        <dbReference type="Proteomes" id="UP000536685"/>
    </source>
</evidence>
<feature type="domain" description="HNH nuclease" evidence="2">
    <location>
        <begin position="367"/>
        <end position="420"/>
    </location>
</feature>
<organism evidence="3 4">
    <name type="scientific">Conyzicola lurida</name>
    <dbReference type="NCBI Taxonomy" id="1172621"/>
    <lineage>
        <taxon>Bacteria</taxon>
        <taxon>Bacillati</taxon>
        <taxon>Actinomycetota</taxon>
        <taxon>Actinomycetes</taxon>
        <taxon>Micrococcales</taxon>
        <taxon>Microbacteriaceae</taxon>
        <taxon>Conyzicola</taxon>
    </lineage>
</organism>
<proteinExistence type="predicted"/>
<feature type="signal peptide" evidence="1">
    <location>
        <begin position="1"/>
        <end position="17"/>
    </location>
</feature>
<protein>
    <recommendedName>
        <fullName evidence="2">HNH nuclease domain-containing protein</fullName>
    </recommendedName>
</protein>
<dbReference type="EMBL" id="JACHMJ010000001">
    <property type="protein sequence ID" value="MBB5842874.1"/>
    <property type="molecule type" value="Genomic_DNA"/>
</dbReference>
<keyword evidence="1" id="KW-0732">Signal</keyword>
<accession>A0A841AKE2</accession>
<name>A0A841AKE2_9MICO</name>
<dbReference type="Pfam" id="PF02720">
    <property type="entry name" value="DUF222"/>
    <property type="match status" value="1"/>
</dbReference>
<dbReference type="InterPro" id="IPR003870">
    <property type="entry name" value="DUF222"/>
</dbReference>
<dbReference type="AlphaFoldDB" id="A0A841AKE2"/>
<dbReference type="SMART" id="SM00507">
    <property type="entry name" value="HNHc"/>
    <property type="match status" value="1"/>
</dbReference>
<dbReference type="InterPro" id="IPR003615">
    <property type="entry name" value="HNH_nuc"/>
</dbReference>